<proteinExistence type="predicted"/>
<keyword evidence="2" id="KW-1185">Reference proteome</keyword>
<reference evidence="2" key="1">
    <citation type="journal article" date="2019" name="Int. J. Syst. Evol. Microbiol.">
        <title>The Global Catalogue of Microorganisms (GCM) 10K type strain sequencing project: providing services to taxonomists for standard genome sequencing and annotation.</title>
        <authorList>
            <consortium name="The Broad Institute Genomics Platform"/>
            <consortium name="The Broad Institute Genome Sequencing Center for Infectious Disease"/>
            <person name="Wu L."/>
            <person name="Ma J."/>
        </authorList>
    </citation>
    <scope>NUCLEOTIDE SEQUENCE [LARGE SCALE GENOMIC DNA]</scope>
    <source>
        <strain evidence="2">KCTC 52344</strain>
    </source>
</reference>
<dbReference type="RefSeq" id="WP_340236260.1">
    <property type="nucleotide sequence ID" value="NZ_JBBEWC010000005.1"/>
</dbReference>
<gene>
    <name evidence="1" type="ORF">ACFSR2_13885</name>
</gene>
<sequence>MKNLALILILAFALGCKKDATDPTPIVGKRLSSVTRENRPYMTFEYQKDVLVKENYYMMCETNPADEFVYEYSGGTLSKLKTTMRSIYSSLAALCDPKGGMKLEETFTYNSKGQLTKVIRTDNTTEFVYNAKGLVEKQIIGGGETPRVSTFEYDSRGNLIKENNFYGGTTHYTYDNKINPYYTINQRPQWISPFNKSPNNVLKATGSYTFERSYKYDADGYPTEVLEDNKFVYKYNY</sequence>
<accession>A0ABW5J8T2</accession>
<protein>
    <recommendedName>
        <fullName evidence="3">RHS repeat protein</fullName>
    </recommendedName>
</protein>
<evidence type="ECO:0000313" key="2">
    <source>
        <dbReference type="Proteomes" id="UP001597510"/>
    </source>
</evidence>
<dbReference type="Gene3D" id="2.180.10.10">
    <property type="entry name" value="RHS repeat-associated core"/>
    <property type="match status" value="1"/>
</dbReference>
<evidence type="ECO:0000313" key="1">
    <source>
        <dbReference type="EMBL" id="MFD2521985.1"/>
    </source>
</evidence>
<organism evidence="1 2">
    <name type="scientific">Emticicia soli</name>
    <dbReference type="NCBI Taxonomy" id="2027878"/>
    <lineage>
        <taxon>Bacteria</taxon>
        <taxon>Pseudomonadati</taxon>
        <taxon>Bacteroidota</taxon>
        <taxon>Cytophagia</taxon>
        <taxon>Cytophagales</taxon>
        <taxon>Leadbetterellaceae</taxon>
        <taxon>Emticicia</taxon>
    </lineage>
</organism>
<evidence type="ECO:0008006" key="3">
    <source>
        <dbReference type="Google" id="ProtNLM"/>
    </source>
</evidence>
<dbReference type="PROSITE" id="PS51257">
    <property type="entry name" value="PROKAR_LIPOPROTEIN"/>
    <property type="match status" value="1"/>
</dbReference>
<dbReference type="EMBL" id="JBHULC010000011">
    <property type="protein sequence ID" value="MFD2521985.1"/>
    <property type="molecule type" value="Genomic_DNA"/>
</dbReference>
<comment type="caution">
    <text evidence="1">The sequence shown here is derived from an EMBL/GenBank/DDBJ whole genome shotgun (WGS) entry which is preliminary data.</text>
</comment>
<dbReference type="Proteomes" id="UP001597510">
    <property type="component" value="Unassembled WGS sequence"/>
</dbReference>
<name>A0ABW5J8T2_9BACT</name>